<organism evidence="1 2">
    <name type="scientific">Caerostris extrusa</name>
    <name type="common">Bark spider</name>
    <name type="synonym">Caerostris bankana</name>
    <dbReference type="NCBI Taxonomy" id="172846"/>
    <lineage>
        <taxon>Eukaryota</taxon>
        <taxon>Metazoa</taxon>
        <taxon>Ecdysozoa</taxon>
        <taxon>Arthropoda</taxon>
        <taxon>Chelicerata</taxon>
        <taxon>Arachnida</taxon>
        <taxon>Araneae</taxon>
        <taxon>Araneomorphae</taxon>
        <taxon>Entelegynae</taxon>
        <taxon>Araneoidea</taxon>
        <taxon>Araneidae</taxon>
        <taxon>Caerostris</taxon>
    </lineage>
</organism>
<proteinExistence type="predicted"/>
<gene>
    <name evidence="1" type="ORF">CEXT_122451</name>
</gene>
<dbReference type="EMBL" id="BPLR01009320">
    <property type="protein sequence ID" value="GIY31067.1"/>
    <property type="molecule type" value="Genomic_DNA"/>
</dbReference>
<dbReference type="AlphaFoldDB" id="A0AAV4SEZ6"/>
<evidence type="ECO:0000313" key="1">
    <source>
        <dbReference type="EMBL" id="GIY31067.1"/>
    </source>
</evidence>
<evidence type="ECO:0000313" key="2">
    <source>
        <dbReference type="Proteomes" id="UP001054945"/>
    </source>
</evidence>
<accession>A0AAV4SEZ6</accession>
<protein>
    <submittedName>
        <fullName evidence="1">Uncharacterized protein</fullName>
    </submittedName>
</protein>
<name>A0AAV4SEZ6_CAEEX</name>
<dbReference type="Proteomes" id="UP001054945">
    <property type="component" value="Unassembled WGS sequence"/>
</dbReference>
<sequence>MHLGKQSENMTCIYLNTERRRKTTAGSEYKHATIFSKKLHFVYKDGEYIILINYTYTSPQLRKSSTIKARIKDIDTALRNLRNGLAPFIIVDVPSEKYDYHRCLANRWDFKQKTKIPFPCVEDYSRNKEGAIIKRRYQEMDSE</sequence>
<comment type="caution">
    <text evidence="1">The sequence shown here is derived from an EMBL/GenBank/DDBJ whole genome shotgun (WGS) entry which is preliminary data.</text>
</comment>
<reference evidence="1 2" key="1">
    <citation type="submission" date="2021-06" db="EMBL/GenBank/DDBJ databases">
        <title>Caerostris extrusa draft genome.</title>
        <authorList>
            <person name="Kono N."/>
            <person name="Arakawa K."/>
        </authorList>
    </citation>
    <scope>NUCLEOTIDE SEQUENCE [LARGE SCALE GENOMIC DNA]</scope>
</reference>
<keyword evidence="2" id="KW-1185">Reference proteome</keyword>